<feature type="region of interest" description="Disordered" evidence="1">
    <location>
        <begin position="67"/>
        <end position="88"/>
    </location>
</feature>
<name>A0A9P6HTN4_9PEZI</name>
<comment type="caution">
    <text evidence="2">The sequence shown here is derived from an EMBL/GenBank/DDBJ whole genome shotgun (WGS) entry which is preliminary data.</text>
</comment>
<dbReference type="AlphaFoldDB" id="A0A9P6HTN4"/>
<dbReference type="PANTHER" id="PTHR38167:SF1">
    <property type="entry name" value="C2H2-TYPE DOMAIN-CONTAINING PROTEIN"/>
    <property type="match status" value="1"/>
</dbReference>
<protein>
    <submittedName>
        <fullName evidence="2">Uncharacterized protein</fullName>
    </submittedName>
</protein>
<feature type="region of interest" description="Disordered" evidence="1">
    <location>
        <begin position="189"/>
        <end position="226"/>
    </location>
</feature>
<sequence>MNFASSTTVEPPPLMNPGVEHLAEAPGSLARSILVALCEDQNVRAQALRQLDRLMRFEADVRGHDVLKSPNNSISNSPSPKKRKATGDPKICVQCDGIFTEDDNMFGSCSYHTGEMELMDETVIDLLPAERALYDLDTEDIRARHPEAFRWWCCYAMGNKPGCRRGRHESNPDKSRKGRGVVTDLDVDPLMLDMDDDDDNSSSQGIGGGGSSSGSNQQICNNRRLR</sequence>
<gene>
    <name evidence="2" type="ORF">CkaCkLH20_12588</name>
</gene>
<organism evidence="2 3">
    <name type="scientific">Colletotrichum karsti</name>
    <dbReference type="NCBI Taxonomy" id="1095194"/>
    <lineage>
        <taxon>Eukaryota</taxon>
        <taxon>Fungi</taxon>
        <taxon>Dikarya</taxon>
        <taxon>Ascomycota</taxon>
        <taxon>Pezizomycotina</taxon>
        <taxon>Sordariomycetes</taxon>
        <taxon>Hypocreomycetidae</taxon>
        <taxon>Glomerellales</taxon>
        <taxon>Glomerellaceae</taxon>
        <taxon>Colletotrichum</taxon>
        <taxon>Colletotrichum boninense species complex</taxon>
    </lineage>
</organism>
<dbReference type="OrthoDB" id="5422613at2759"/>
<dbReference type="PANTHER" id="PTHR38167">
    <property type="entry name" value="C2H2-TYPE DOMAIN-CONTAINING PROTEIN"/>
    <property type="match status" value="1"/>
</dbReference>
<dbReference type="GeneID" id="62168375"/>
<proteinExistence type="predicted"/>
<feature type="compositionally biased region" description="Low complexity" evidence="1">
    <location>
        <begin position="68"/>
        <end position="79"/>
    </location>
</feature>
<evidence type="ECO:0000313" key="3">
    <source>
        <dbReference type="Proteomes" id="UP000781932"/>
    </source>
</evidence>
<reference evidence="2" key="1">
    <citation type="submission" date="2020-03" db="EMBL/GenBank/DDBJ databases">
        <authorList>
            <person name="He L."/>
        </authorList>
    </citation>
    <scope>NUCLEOTIDE SEQUENCE</scope>
    <source>
        <strain evidence="2">CkLH20</strain>
    </source>
</reference>
<dbReference type="RefSeq" id="XP_038739440.1">
    <property type="nucleotide sequence ID" value="XM_038895301.1"/>
</dbReference>
<dbReference type="Proteomes" id="UP000781932">
    <property type="component" value="Unassembled WGS sequence"/>
</dbReference>
<evidence type="ECO:0000256" key="1">
    <source>
        <dbReference type="SAM" id="MobiDB-lite"/>
    </source>
</evidence>
<evidence type="ECO:0000313" key="2">
    <source>
        <dbReference type="EMBL" id="KAF9869979.1"/>
    </source>
</evidence>
<accession>A0A9P6HTN4</accession>
<dbReference type="EMBL" id="JAATWM020000061">
    <property type="protein sequence ID" value="KAF9869979.1"/>
    <property type="molecule type" value="Genomic_DNA"/>
</dbReference>
<keyword evidence="3" id="KW-1185">Reference proteome</keyword>
<reference evidence="2" key="2">
    <citation type="submission" date="2020-11" db="EMBL/GenBank/DDBJ databases">
        <title>Whole genome sequencing of Colletotrichum sp.</title>
        <authorList>
            <person name="Li H."/>
        </authorList>
    </citation>
    <scope>NUCLEOTIDE SEQUENCE</scope>
    <source>
        <strain evidence="2">CkLH20</strain>
    </source>
</reference>